<evidence type="ECO:0000256" key="3">
    <source>
        <dbReference type="ARBA" id="ARBA00022679"/>
    </source>
</evidence>
<evidence type="ECO:0000256" key="4">
    <source>
        <dbReference type="ARBA" id="ARBA00022691"/>
    </source>
</evidence>
<gene>
    <name evidence="8" type="ORF">A2975_03035</name>
</gene>
<evidence type="ECO:0000313" key="9">
    <source>
        <dbReference type="Proteomes" id="UP000178429"/>
    </source>
</evidence>
<name>A0A1F8C035_9BACT</name>
<dbReference type="SUPFAM" id="SSF75217">
    <property type="entry name" value="alpha/beta knot"/>
    <property type="match status" value="1"/>
</dbReference>
<dbReference type="GO" id="GO:0008173">
    <property type="term" value="F:RNA methyltransferase activity"/>
    <property type="evidence" value="ECO:0007669"/>
    <property type="project" value="InterPro"/>
</dbReference>
<keyword evidence="2" id="KW-0489">Methyltransferase</keyword>
<dbReference type="PANTHER" id="PTHR43453">
    <property type="entry name" value="RRNA METHYLASE-LIKE"/>
    <property type="match status" value="1"/>
</dbReference>
<organism evidence="8 9">
    <name type="scientific">Candidatus Woesebacteria bacterium RIFCSPLOWO2_01_FULL_44_14</name>
    <dbReference type="NCBI Taxonomy" id="1802525"/>
    <lineage>
        <taxon>Bacteria</taxon>
        <taxon>Candidatus Woeseibacteriota</taxon>
    </lineage>
</organism>
<keyword evidence="3" id="KW-0808">Transferase</keyword>
<dbReference type="PANTHER" id="PTHR43453:SF1">
    <property type="entry name" value="TRNA_RRNA METHYLTRANSFERASE SPOU TYPE DOMAIN-CONTAINING PROTEIN"/>
    <property type="match status" value="1"/>
</dbReference>
<keyword evidence="4" id="KW-0949">S-adenosyl-L-methionine</keyword>
<reference evidence="8 9" key="1">
    <citation type="journal article" date="2016" name="Nat. Commun.">
        <title>Thousands of microbial genomes shed light on interconnected biogeochemical processes in an aquifer system.</title>
        <authorList>
            <person name="Anantharaman K."/>
            <person name="Brown C.T."/>
            <person name="Hug L.A."/>
            <person name="Sharon I."/>
            <person name="Castelle C.J."/>
            <person name="Probst A.J."/>
            <person name="Thomas B.C."/>
            <person name="Singh A."/>
            <person name="Wilkins M.J."/>
            <person name="Karaoz U."/>
            <person name="Brodie E.L."/>
            <person name="Williams K.H."/>
            <person name="Hubbard S.S."/>
            <person name="Banfield J.F."/>
        </authorList>
    </citation>
    <scope>NUCLEOTIDE SEQUENCE [LARGE SCALE GENOMIC DNA]</scope>
</reference>
<accession>A0A1F8C035</accession>
<comment type="caution">
    <text evidence="8">The sequence shown here is derived from an EMBL/GenBank/DDBJ whole genome shotgun (WGS) entry which is preliminary data.</text>
</comment>
<evidence type="ECO:0000259" key="7">
    <source>
        <dbReference type="Pfam" id="PF00588"/>
    </source>
</evidence>
<sequence>MTKLKAKELRISEPTQKDLKKIKRNPIYLVIDEVLDTYNVGSMFRLADATAMEKVYLCGEMEYPPSIKIHRAAIGTDKWVPWAKYNSALGVVSELKQRGVQIIAIEQSANSISYSNLKPHFPIALVVGHETTGIKKAVLKKADLVVELPMLGINKSFNVWGSAAVVAYKILEFL</sequence>
<keyword evidence="5" id="KW-0819">tRNA processing</keyword>
<dbReference type="Proteomes" id="UP000178429">
    <property type="component" value="Unassembled WGS sequence"/>
</dbReference>
<dbReference type="STRING" id="1802525.A2975_03035"/>
<dbReference type="GO" id="GO:0002938">
    <property type="term" value="P:tRNA guanine ribose methylation"/>
    <property type="evidence" value="ECO:0007669"/>
    <property type="project" value="TreeGrafter"/>
</dbReference>
<dbReference type="InterPro" id="IPR029026">
    <property type="entry name" value="tRNA_m1G_MTases_N"/>
</dbReference>
<evidence type="ECO:0000256" key="6">
    <source>
        <dbReference type="ARBA" id="ARBA00022884"/>
    </source>
</evidence>
<dbReference type="Gene3D" id="3.40.1280.10">
    <property type="match status" value="1"/>
</dbReference>
<dbReference type="InterPro" id="IPR029028">
    <property type="entry name" value="Alpha/beta_knot_MTases"/>
</dbReference>
<evidence type="ECO:0000313" key="8">
    <source>
        <dbReference type="EMBL" id="OGM69500.1"/>
    </source>
</evidence>
<dbReference type="Pfam" id="PF00588">
    <property type="entry name" value="SpoU_methylase"/>
    <property type="match status" value="1"/>
</dbReference>
<dbReference type="AlphaFoldDB" id="A0A1F8C035"/>
<dbReference type="GO" id="GO:0000049">
    <property type="term" value="F:tRNA binding"/>
    <property type="evidence" value="ECO:0007669"/>
    <property type="project" value="UniProtKB-KW"/>
</dbReference>
<evidence type="ECO:0000256" key="1">
    <source>
        <dbReference type="ARBA" id="ARBA00022555"/>
    </source>
</evidence>
<dbReference type="InterPro" id="IPR033671">
    <property type="entry name" value="TrmH"/>
</dbReference>
<evidence type="ECO:0000256" key="2">
    <source>
        <dbReference type="ARBA" id="ARBA00022603"/>
    </source>
</evidence>
<feature type="domain" description="tRNA/rRNA methyltransferase SpoU type" evidence="7">
    <location>
        <begin position="27"/>
        <end position="168"/>
    </location>
</feature>
<protein>
    <recommendedName>
        <fullName evidence="7">tRNA/rRNA methyltransferase SpoU type domain-containing protein</fullName>
    </recommendedName>
</protein>
<proteinExistence type="predicted"/>
<keyword evidence="1" id="KW-0820">tRNA-binding</keyword>
<evidence type="ECO:0000256" key="5">
    <source>
        <dbReference type="ARBA" id="ARBA00022694"/>
    </source>
</evidence>
<keyword evidence="6" id="KW-0694">RNA-binding</keyword>
<dbReference type="InterPro" id="IPR001537">
    <property type="entry name" value="SpoU_MeTrfase"/>
</dbReference>
<dbReference type="EMBL" id="MGHL01000011">
    <property type="protein sequence ID" value="OGM69500.1"/>
    <property type="molecule type" value="Genomic_DNA"/>
</dbReference>